<proteinExistence type="predicted"/>
<evidence type="ECO:0000313" key="3">
    <source>
        <dbReference type="Proteomes" id="UP000032066"/>
    </source>
</evidence>
<dbReference type="RefSeq" id="WP_043916185.1">
    <property type="nucleotide sequence ID" value="NZ_JXZB01000004.1"/>
</dbReference>
<feature type="transmembrane region" description="Helical" evidence="1">
    <location>
        <begin position="18"/>
        <end position="37"/>
    </location>
</feature>
<dbReference type="EMBL" id="JXZB01000004">
    <property type="protein sequence ID" value="KIQ63807.1"/>
    <property type="molecule type" value="Genomic_DNA"/>
</dbReference>
<name>A0A0D0PTT3_KITGR</name>
<gene>
    <name evidence="2" type="ORF">TR51_35350</name>
</gene>
<accession>A0A0D0PTT3</accession>
<keyword evidence="1" id="KW-0812">Transmembrane</keyword>
<dbReference type="PATRIC" id="fig|2064.6.peg.7469"/>
<keyword evidence="1" id="KW-1133">Transmembrane helix</keyword>
<feature type="transmembrane region" description="Helical" evidence="1">
    <location>
        <begin position="92"/>
        <end position="119"/>
    </location>
</feature>
<keyword evidence="3" id="KW-1185">Reference proteome</keyword>
<keyword evidence="1" id="KW-0472">Membrane</keyword>
<evidence type="ECO:0000256" key="1">
    <source>
        <dbReference type="SAM" id="Phobius"/>
    </source>
</evidence>
<reference evidence="2 3" key="1">
    <citation type="submission" date="2015-02" db="EMBL/GenBank/DDBJ databases">
        <title>Draft genome sequence of Kitasatospora griseola MF730-N6, a bafilomycin, terpentecin and satosporin producer.</title>
        <authorList>
            <person name="Arens J.C."/>
            <person name="Haltli B."/>
            <person name="Kerr R.G."/>
        </authorList>
    </citation>
    <scope>NUCLEOTIDE SEQUENCE [LARGE SCALE GENOMIC DNA]</scope>
    <source>
        <strain evidence="2 3">MF730-N6</strain>
    </source>
</reference>
<feature type="transmembrane region" description="Helical" evidence="1">
    <location>
        <begin position="305"/>
        <end position="327"/>
    </location>
</feature>
<feature type="transmembrane region" description="Helical" evidence="1">
    <location>
        <begin position="49"/>
        <end position="71"/>
    </location>
</feature>
<sequence length="379" mass="38713">MYYLGLARGYRALDLARWLLTAGAAAVVAAFLLRALGRALAEPTGGPDRLLWCLPPLAAVAWFAAVAARAVPAQHPERITGLAAAGVGPGRIRLLIAGEIALACALGSGLTLLLFLVLRNDIAGPSLAADIGMGVPLPVAAPVTLLAVPTLVAGVAAACAVRFPDTLPGRPAEPARPRWSARRLALPAPLLLAGIGLELYGLRPGATDAERTLDLPGGLPATSPALLAGWTLAALALALWTGPLLALAGRLTVIRRPSPLRLLAGRALTAQAPRLGTPLAVLTGVSALLLVAGREWSRHDTDVPALLLVEGLLILACAVAALAARLLELRGDRRDTLAVLDRLGTPAGLLTGTLALRALAAGTVLLVTGGLTLALCPLR</sequence>
<dbReference type="Proteomes" id="UP000032066">
    <property type="component" value="Unassembled WGS sequence"/>
</dbReference>
<dbReference type="STRING" id="2064.TR51_35350"/>
<evidence type="ECO:0000313" key="2">
    <source>
        <dbReference type="EMBL" id="KIQ63807.1"/>
    </source>
</evidence>
<comment type="caution">
    <text evidence="2">The sequence shown here is derived from an EMBL/GenBank/DDBJ whole genome shotgun (WGS) entry which is preliminary data.</text>
</comment>
<protein>
    <submittedName>
        <fullName evidence="2">Uncharacterized protein</fullName>
    </submittedName>
</protein>
<dbReference type="AlphaFoldDB" id="A0A0D0PTT3"/>
<organism evidence="2 3">
    <name type="scientific">Kitasatospora griseola</name>
    <name type="common">Streptomyces griseolosporeus</name>
    <dbReference type="NCBI Taxonomy" id="2064"/>
    <lineage>
        <taxon>Bacteria</taxon>
        <taxon>Bacillati</taxon>
        <taxon>Actinomycetota</taxon>
        <taxon>Actinomycetes</taxon>
        <taxon>Kitasatosporales</taxon>
        <taxon>Streptomycetaceae</taxon>
        <taxon>Kitasatospora</taxon>
    </lineage>
</organism>
<feature type="transmembrane region" description="Helical" evidence="1">
    <location>
        <begin position="348"/>
        <end position="375"/>
    </location>
</feature>
<dbReference type="OrthoDB" id="4216285at2"/>
<feature type="transmembrane region" description="Helical" evidence="1">
    <location>
        <begin position="227"/>
        <end position="254"/>
    </location>
</feature>
<feature type="transmembrane region" description="Helical" evidence="1">
    <location>
        <begin position="139"/>
        <end position="163"/>
    </location>
</feature>